<sequence>MTRHNDLKPANDDDVFEVGSPLRTGRLDDILGFHLRMANVAIYQDYTAAMGDIGLTQKQFAVLELIAANPRVSQIDIANQLSMDRATMMALVNRLESRDLLERQPSPVDRRRQELLLTEAGAEVLKQARNIQQQHELRFTSRFSPEELEQFIEGLKRVYADIIPRNSQTD</sequence>
<evidence type="ECO:0000259" key="1">
    <source>
        <dbReference type="PROSITE" id="PS50995"/>
    </source>
</evidence>
<name>A0A7C1NWY7_9HYPH</name>
<dbReference type="InterPro" id="IPR036388">
    <property type="entry name" value="WH-like_DNA-bd_sf"/>
</dbReference>
<organism evidence="2">
    <name type="scientific">Agrobacterium albertimagni</name>
    <dbReference type="NCBI Taxonomy" id="147266"/>
    <lineage>
        <taxon>Bacteria</taxon>
        <taxon>Pseudomonadati</taxon>
        <taxon>Pseudomonadota</taxon>
        <taxon>Alphaproteobacteria</taxon>
        <taxon>Hyphomicrobiales</taxon>
        <taxon>Rhizobiaceae</taxon>
        <taxon>Rhizobium/Agrobacterium group</taxon>
        <taxon>Agrobacterium</taxon>
    </lineage>
</organism>
<dbReference type="AlphaFoldDB" id="A0A7C1NWY7"/>
<dbReference type="Pfam" id="PF12802">
    <property type="entry name" value="MarR_2"/>
    <property type="match status" value="1"/>
</dbReference>
<accession>A0A7C1NWY7</accession>
<feature type="domain" description="HTH marR-type" evidence="1">
    <location>
        <begin position="28"/>
        <end position="160"/>
    </location>
</feature>
<evidence type="ECO:0000313" key="2">
    <source>
        <dbReference type="EMBL" id="HEB42274.1"/>
    </source>
</evidence>
<dbReference type="InterPro" id="IPR000835">
    <property type="entry name" value="HTH_MarR-typ"/>
</dbReference>
<dbReference type="PROSITE" id="PS50995">
    <property type="entry name" value="HTH_MARR_2"/>
    <property type="match status" value="1"/>
</dbReference>
<dbReference type="InterPro" id="IPR039422">
    <property type="entry name" value="MarR/SlyA-like"/>
</dbReference>
<dbReference type="PRINTS" id="PR00598">
    <property type="entry name" value="HTHMARR"/>
</dbReference>
<dbReference type="SUPFAM" id="SSF46785">
    <property type="entry name" value="Winged helix' DNA-binding domain"/>
    <property type="match status" value="1"/>
</dbReference>
<gene>
    <name evidence="2" type="ORF">ENP70_00905</name>
</gene>
<dbReference type="PANTHER" id="PTHR33164:SF43">
    <property type="entry name" value="HTH-TYPE TRANSCRIPTIONAL REPRESSOR YETL"/>
    <property type="match status" value="1"/>
</dbReference>
<dbReference type="EMBL" id="DSKI01000053">
    <property type="protein sequence ID" value="HEB42274.1"/>
    <property type="molecule type" value="Genomic_DNA"/>
</dbReference>
<dbReference type="PANTHER" id="PTHR33164">
    <property type="entry name" value="TRANSCRIPTIONAL REGULATOR, MARR FAMILY"/>
    <property type="match status" value="1"/>
</dbReference>
<dbReference type="GO" id="GO:0006950">
    <property type="term" value="P:response to stress"/>
    <property type="evidence" value="ECO:0007669"/>
    <property type="project" value="TreeGrafter"/>
</dbReference>
<dbReference type="GO" id="GO:0003700">
    <property type="term" value="F:DNA-binding transcription factor activity"/>
    <property type="evidence" value="ECO:0007669"/>
    <property type="project" value="InterPro"/>
</dbReference>
<dbReference type="InterPro" id="IPR036390">
    <property type="entry name" value="WH_DNA-bd_sf"/>
</dbReference>
<protein>
    <submittedName>
        <fullName evidence="2">MarR family transcriptional regulator</fullName>
    </submittedName>
</protein>
<dbReference type="SMART" id="SM00347">
    <property type="entry name" value="HTH_MARR"/>
    <property type="match status" value="1"/>
</dbReference>
<comment type="caution">
    <text evidence="2">The sequence shown here is derived from an EMBL/GenBank/DDBJ whole genome shotgun (WGS) entry which is preliminary data.</text>
</comment>
<proteinExistence type="predicted"/>
<dbReference type="Gene3D" id="1.10.10.10">
    <property type="entry name" value="Winged helix-like DNA-binding domain superfamily/Winged helix DNA-binding domain"/>
    <property type="match status" value="1"/>
</dbReference>
<reference evidence="2" key="1">
    <citation type="journal article" date="2020" name="mSystems">
        <title>Genome- and Community-Level Interaction Insights into Carbon Utilization and Element Cycling Functions of Hydrothermarchaeota in Hydrothermal Sediment.</title>
        <authorList>
            <person name="Zhou Z."/>
            <person name="Liu Y."/>
            <person name="Xu W."/>
            <person name="Pan J."/>
            <person name="Luo Z.H."/>
            <person name="Li M."/>
        </authorList>
    </citation>
    <scope>NUCLEOTIDE SEQUENCE [LARGE SCALE GENOMIC DNA]</scope>
    <source>
        <strain evidence="2">SpSt-243</strain>
    </source>
</reference>